<reference evidence="1" key="1">
    <citation type="submission" date="2019-12" db="EMBL/GenBank/DDBJ databases">
        <title>Genome sequencing and annotation of Brassica cretica.</title>
        <authorList>
            <person name="Studholme D.J."/>
            <person name="Sarris P.F."/>
        </authorList>
    </citation>
    <scope>NUCLEOTIDE SEQUENCE</scope>
    <source>
        <strain evidence="1">PFS-102/07</strain>
        <tissue evidence="1">Leaf</tissue>
    </source>
</reference>
<protein>
    <submittedName>
        <fullName evidence="1">Uncharacterized protein</fullName>
    </submittedName>
</protein>
<sequence length="68" mass="7785">MESWSLEISLVTQRFREDSEVVWGPRGCGGAGRFSIRSWDHIRDPEVLLDHEALFGTQRSWGNPEALL</sequence>
<accession>A0A8S9KB20</accession>
<gene>
    <name evidence="1" type="ORF">F2Q70_00038576</name>
</gene>
<dbReference type="AlphaFoldDB" id="A0A8S9KB20"/>
<dbReference type="EMBL" id="QGKY02000190">
    <property type="protein sequence ID" value="KAF2590748.1"/>
    <property type="molecule type" value="Genomic_DNA"/>
</dbReference>
<name>A0A8S9KB20_BRACR</name>
<comment type="caution">
    <text evidence="1">The sequence shown here is derived from an EMBL/GenBank/DDBJ whole genome shotgun (WGS) entry which is preliminary data.</text>
</comment>
<organism evidence="1">
    <name type="scientific">Brassica cretica</name>
    <name type="common">Mustard</name>
    <dbReference type="NCBI Taxonomy" id="69181"/>
    <lineage>
        <taxon>Eukaryota</taxon>
        <taxon>Viridiplantae</taxon>
        <taxon>Streptophyta</taxon>
        <taxon>Embryophyta</taxon>
        <taxon>Tracheophyta</taxon>
        <taxon>Spermatophyta</taxon>
        <taxon>Magnoliopsida</taxon>
        <taxon>eudicotyledons</taxon>
        <taxon>Gunneridae</taxon>
        <taxon>Pentapetalae</taxon>
        <taxon>rosids</taxon>
        <taxon>malvids</taxon>
        <taxon>Brassicales</taxon>
        <taxon>Brassicaceae</taxon>
        <taxon>Brassiceae</taxon>
        <taxon>Brassica</taxon>
    </lineage>
</organism>
<evidence type="ECO:0000313" key="1">
    <source>
        <dbReference type="EMBL" id="KAF2590748.1"/>
    </source>
</evidence>
<proteinExistence type="predicted"/>